<dbReference type="PANTHER" id="PTHR12934:SF11">
    <property type="entry name" value="LARGE RIBOSOMAL SUBUNIT PROTEIN UL15M"/>
    <property type="match status" value="1"/>
</dbReference>
<dbReference type="PROSITE" id="PS00475">
    <property type="entry name" value="RIBOSOMAL_L15"/>
    <property type="match status" value="1"/>
</dbReference>
<dbReference type="InterPro" id="IPR030878">
    <property type="entry name" value="Ribosomal_uL15"/>
</dbReference>
<comment type="similarity">
    <text evidence="1 4 5">Belongs to the universal ribosomal protein uL15 family.</text>
</comment>
<evidence type="ECO:0000256" key="3">
    <source>
        <dbReference type="ARBA" id="ARBA00023274"/>
    </source>
</evidence>
<dbReference type="EMBL" id="JACOSL010000019">
    <property type="protein sequence ID" value="MBI1756011.1"/>
    <property type="molecule type" value="Genomic_DNA"/>
</dbReference>
<evidence type="ECO:0000256" key="5">
    <source>
        <dbReference type="RuleBase" id="RU003888"/>
    </source>
</evidence>
<organism evidence="8 9">
    <name type="scientific">Fimbriimonas ginsengisoli</name>
    <dbReference type="NCBI Taxonomy" id="1005039"/>
    <lineage>
        <taxon>Bacteria</taxon>
        <taxon>Bacillati</taxon>
        <taxon>Armatimonadota</taxon>
        <taxon>Fimbriimonadia</taxon>
        <taxon>Fimbriimonadales</taxon>
        <taxon>Fimbriimonadaceae</taxon>
        <taxon>Fimbriimonas</taxon>
    </lineage>
</organism>
<evidence type="ECO:0000256" key="1">
    <source>
        <dbReference type="ARBA" id="ARBA00007320"/>
    </source>
</evidence>
<dbReference type="HAMAP" id="MF_01341">
    <property type="entry name" value="Ribosomal_uL15"/>
    <property type="match status" value="1"/>
</dbReference>
<dbReference type="NCBIfam" id="TIGR01071">
    <property type="entry name" value="rplO_bact"/>
    <property type="match status" value="1"/>
</dbReference>
<keyword evidence="2 4" id="KW-0689">Ribosomal protein</keyword>
<evidence type="ECO:0000313" key="8">
    <source>
        <dbReference type="EMBL" id="MBI1756011.1"/>
    </source>
</evidence>
<feature type="region of interest" description="Disordered" evidence="6">
    <location>
        <begin position="1"/>
        <end position="54"/>
    </location>
</feature>
<gene>
    <name evidence="4 8" type="primary">rplO</name>
    <name evidence="8" type="ORF">HYR64_02775</name>
</gene>
<dbReference type="InterPro" id="IPR021131">
    <property type="entry name" value="Ribosomal_uL15/eL18"/>
</dbReference>
<evidence type="ECO:0000259" key="7">
    <source>
        <dbReference type="Pfam" id="PF00828"/>
    </source>
</evidence>
<evidence type="ECO:0000256" key="2">
    <source>
        <dbReference type="ARBA" id="ARBA00022980"/>
    </source>
</evidence>
<comment type="subunit">
    <text evidence="4">Part of the 50S ribosomal subunit.</text>
</comment>
<dbReference type="SUPFAM" id="SSF52080">
    <property type="entry name" value="Ribosomal proteins L15p and L18e"/>
    <property type="match status" value="1"/>
</dbReference>
<dbReference type="Gene3D" id="3.100.10.10">
    <property type="match status" value="1"/>
</dbReference>
<name>A0A931LZD5_FIMGI</name>
<keyword evidence="4" id="KW-0694">RNA-binding</keyword>
<dbReference type="GO" id="GO:0022625">
    <property type="term" value="C:cytosolic large ribosomal subunit"/>
    <property type="evidence" value="ECO:0007669"/>
    <property type="project" value="TreeGrafter"/>
</dbReference>
<dbReference type="InterPro" id="IPR005749">
    <property type="entry name" value="Ribosomal_uL15_bac-type"/>
</dbReference>
<dbReference type="GO" id="GO:0006412">
    <property type="term" value="P:translation"/>
    <property type="evidence" value="ECO:0007669"/>
    <property type="project" value="UniProtKB-UniRule"/>
</dbReference>
<protein>
    <recommendedName>
        <fullName evidence="4">Large ribosomal subunit protein uL15</fullName>
    </recommendedName>
</protein>
<keyword evidence="4" id="KW-0699">rRNA-binding</keyword>
<dbReference type="GO" id="GO:0019843">
    <property type="term" value="F:rRNA binding"/>
    <property type="evidence" value="ECO:0007669"/>
    <property type="project" value="UniProtKB-UniRule"/>
</dbReference>
<sequence>MKLHEFKPSPGSSTRKRRIARGIGSGMGKTATRGTKGQKARRQIHPNFEGGQTPIQRRLPVKKGFRNINHKEFAIVNLDDLEKLFKAGDEVTPENLIKTGIIPGVKDGVKVLGFGSLTKKLTVKAHKFSKSAQAAIAGKGGEAITL</sequence>
<comment type="caution">
    <text evidence="8">The sequence shown here is derived from an EMBL/GenBank/DDBJ whole genome shotgun (WGS) entry which is preliminary data.</text>
</comment>
<dbReference type="AlphaFoldDB" id="A0A931LZD5"/>
<reference evidence="8" key="1">
    <citation type="submission" date="2020-07" db="EMBL/GenBank/DDBJ databases">
        <title>Huge and variable diversity of episymbiotic CPR bacteria and DPANN archaea in groundwater ecosystems.</title>
        <authorList>
            <person name="He C.Y."/>
            <person name="Keren R."/>
            <person name="Whittaker M."/>
            <person name="Farag I.F."/>
            <person name="Doudna J."/>
            <person name="Cate J.H.D."/>
            <person name="Banfield J.F."/>
        </authorList>
    </citation>
    <scope>NUCLEOTIDE SEQUENCE</scope>
    <source>
        <strain evidence="8">NC_groundwater_17_Pr7_B-0.1um_64_12</strain>
    </source>
</reference>
<dbReference type="Proteomes" id="UP000727962">
    <property type="component" value="Unassembled WGS sequence"/>
</dbReference>
<dbReference type="InterPro" id="IPR036227">
    <property type="entry name" value="Ribosomal_uL15/eL18_sf"/>
</dbReference>
<evidence type="ECO:0000313" key="9">
    <source>
        <dbReference type="Proteomes" id="UP000727962"/>
    </source>
</evidence>
<dbReference type="Pfam" id="PF00828">
    <property type="entry name" value="Ribosomal_L27A"/>
    <property type="match status" value="1"/>
</dbReference>
<accession>A0A931LZD5</accession>
<dbReference type="GO" id="GO:0003735">
    <property type="term" value="F:structural constituent of ribosome"/>
    <property type="evidence" value="ECO:0007669"/>
    <property type="project" value="InterPro"/>
</dbReference>
<keyword evidence="3 4" id="KW-0687">Ribonucleoprotein</keyword>
<evidence type="ECO:0000256" key="6">
    <source>
        <dbReference type="SAM" id="MobiDB-lite"/>
    </source>
</evidence>
<dbReference type="InterPro" id="IPR001196">
    <property type="entry name" value="Ribosomal_uL15_CS"/>
</dbReference>
<feature type="domain" description="Large ribosomal subunit protein uL15/eL18" evidence="7">
    <location>
        <begin position="75"/>
        <end position="143"/>
    </location>
</feature>
<proteinExistence type="inferred from homology"/>
<evidence type="ECO:0000256" key="4">
    <source>
        <dbReference type="HAMAP-Rule" id="MF_01341"/>
    </source>
</evidence>
<dbReference type="PANTHER" id="PTHR12934">
    <property type="entry name" value="50S RIBOSOMAL PROTEIN L15"/>
    <property type="match status" value="1"/>
</dbReference>
<comment type="function">
    <text evidence="4">Binds to the 23S rRNA.</text>
</comment>